<feature type="transmembrane region" description="Helical" evidence="7">
    <location>
        <begin position="90"/>
        <end position="108"/>
    </location>
</feature>
<dbReference type="Pfam" id="PF04116">
    <property type="entry name" value="FA_hydroxylase"/>
    <property type="match status" value="1"/>
</dbReference>
<evidence type="ECO:0000256" key="2">
    <source>
        <dbReference type="ARBA" id="ARBA00022692"/>
    </source>
</evidence>
<evidence type="ECO:0000256" key="1">
    <source>
        <dbReference type="ARBA" id="ARBA00004127"/>
    </source>
</evidence>
<evidence type="ECO:0000256" key="4">
    <source>
        <dbReference type="ARBA" id="ARBA00023002"/>
    </source>
</evidence>
<feature type="domain" description="Fatty acid hydroxylase" evidence="8">
    <location>
        <begin position="94"/>
        <end position="227"/>
    </location>
</feature>
<gene>
    <name evidence="9" type="ORF">GCM10023188_33190</name>
</gene>
<feature type="transmembrane region" description="Helical" evidence="7">
    <location>
        <begin position="20"/>
        <end position="40"/>
    </location>
</feature>
<dbReference type="InterPro" id="IPR006694">
    <property type="entry name" value="Fatty_acid_hydroxylase"/>
</dbReference>
<dbReference type="PANTHER" id="PTHR21624">
    <property type="entry name" value="STEROL DESATURASE-RELATED PROTEIN"/>
    <property type="match status" value="1"/>
</dbReference>
<organism evidence="9 10">
    <name type="scientific">Pontibacter saemangeumensis</name>
    <dbReference type="NCBI Taxonomy" id="1084525"/>
    <lineage>
        <taxon>Bacteria</taxon>
        <taxon>Pseudomonadati</taxon>
        <taxon>Bacteroidota</taxon>
        <taxon>Cytophagia</taxon>
        <taxon>Cytophagales</taxon>
        <taxon>Hymenobacteraceae</taxon>
        <taxon>Pontibacter</taxon>
    </lineage>
</organism>
<dbReference type="EMBL" id="BAABHC010000016">
    <property type="protein sequence ID" value="GAA4438165.1"/>
    <property type="molecule type" value="Genomic_DNA"/>
</dbReference>
<evidence type="ECO:0000259" key="8">
    <source>
        <dbReference type="Pfam" id="PF04116"/>
    </source>
</evidence>
<sequence>MEKEIFTFDDLQRLDELTVMHYAVPVIVLSVVGEWLVGLYRKRNSYHKTEFMSALTIGAVNTVLSGVLKVWLFGVALYVYNMVPWAMPRAWWGFIVCFIAVDFCRYWAHRIAHEQRFWWATHVTHHSSERMNFSVSFRTSWTQHIKFIFFLPVPLLGIDPFTFFICHQVAVLYQFFVHTELVKKLPAPIEYIFVTPSHHCVHHGSNANYIDKNYGSTFIIWDRMFGTFVPEVEKPIYGLTKPVTSFNPVYLVFHEWVDLVKDLKHARSVGEVFRLLFYPPGAVVTEHQRLSLQQETAVKGEVKEMQIATADTAEVA</sequence>
<feature type="transmembrane region" description="Helical" evidence="7">
    <location>
        <begin position="52"/>
        <end position="78"/>
    </location>
</feature>
<keyword evidence="3 7" id="KW-1133">Transmembrane helix</keyword>
<evidence type="ECO:0000256" key="5">
    <source>
        <dbReference type="ARBA" id="ARBA00023098"/>
    </source>
</evidence>
<keyword evidence="5" id="KW-0443">Lipid metabolism</keyword>
<evidence type="ECO:0000313" key="10">
    <source>
        <dbReference type="Proteomes" id="UP001500552"/>
    </source>
</evidence>
<dbReference type="Proteomes" id="UP001500552">
    <property type="component" value="Unassembled WGS sequence"/>
</dbReference>
<comment type="subcellular location">
    <subcellularLocation>
        <location evidence="1">Endomembrane system</location>
        <topology evidence="1">Multi-pass membrane protein</topology>
    </subcellularLocation>
</comment>
<reference evidence="10" key="1">
    <citation type="journal article" date="2019" name="Int. J. Syst. Evol. Microbiol.">
        <title>The Global Catalogue of Microorganisms (GCM) 10K type strain sequencing project: providing services to taxonomists for standard genome sequencing and annotation.</title>
        <authorList>
            <consortium name="The Broad Institute Genomics Platform"/>
            <consortium name="The Broad Institute Genome Sequencing Center for Infectious Disease"/>
            <person name="Wu L."/>
            <person name="Ma J."/>
        </authorList>
    </citation>
    <scope>NUCLEOTIDE SEQUENCE [LARGE SCALE GENOMIC DNA]</scope>
    <source>
        <strain evidence="10">JCM 17926</strain>
    </source>
</reference>
<dbReference type="PANTHER" id="PTHR21624:SF1">
    <property type="entry name" value="ALKYLGLYCEROL MONOOXYGENASE"/>
    <property type="match status" value="1"/>
</dbReference>
<name>A0ABP8LXP5_9BACT</name>
<evidence type="ECO:0000256" key="7">
    <source>
        <dbReference type="SAM" id="Phobius"/>
    </source>
</evidence>
<feature type="transmembrane region" description="Helical" evidence="7">
    <location>
        <begin position="147"/>
        <end position="176"/>
    </location>
</feature>
<accession>A0ABP8LXP5</accession>
<dbReference type="RefSeq" id="WP_345160650.1">
    <property type="nucleotide sequence ID" value="NZ_BAABHC010000016.1"/>
</dbReference>
<proteinExistence type="predicted"/>
<keyword evidence="2 7" id="KW-0812">Transmembrane</keyword>
<evidence type="ECO:0000313" key="9">
    <source>
        <dbReference type="EMBL" id="GAA4438165.1"/>
    </source>
</evidence>
<evidence type="ECO:0000256" key="6">
    <source>
        <dbReference type="ARBA" id="ARBA00023136"/>
    </source>
</evidence>
<evidence type="ECO:0000256" key="3">
    <source>
        <dbReference type="ARBA" id="ARBA00022989"/>
    </source>
</evidence>
<keyword evidence="6 7" id="KW-0472">Membrane</keyword>
<keyword evidence="10" id="KW-1185">Reference proteome</keyword>
<keyword evidence="4" id="KW-0560">Oxidoreductase</keyword>
<protein>
    <submittedName>
        <fullName evidence="9">Sterol desaturase family protein</fullName>
    </submittedName>
</protein>
<comment type="caution">
    <text evidence="9">The sequence shown here is derived from an EMBL/GenBank/DDBJ whole genome shotgun (WGS) entry which is preliminary data.</text>
</comment>
<dbReference type="InterPro" id="IPR051689">
    <property type="entry name" value="Sterol_desaturase/TMEM195"/>
</dbReference>